<sequence>MGQIYTSRDTSPKACQREKMHRYDVRKKQNFGFSSAICAWGAGGGALEASENPFSSAKSVWGAYMAPGALLPVYSQLVDAPGAQKTAPGAQKAAPGRRSDPLLAL</sequence>
<dbReference type="AlphaFoldDB" id="A0A392M390"/>
<evidence type="ECO:0000256" key="1">
    <source>
        <dbReference type="SAM" id="MobiDB-lite"/>
    </source>
</evidence>
<proteinExistence type="predicted"/>
<name>A0A392M390_9FABA</name>
<keyword evidence="3" id="KW-1185">Reference proteome</keyword>
<protein>
    <submittedName>
        <fullName evidence="2">Uncharacterized protein</fullName>
    </submittedName>
</protein>
<comment type="caution">
    <text evidence="2">The sequence shown here is derived from an EMBL/GenBank/DDBJ whole genome shotgun (WGS) entry which is preliminary data.</text>
</comment>
<feature type="region of interest" description="Disordered" evidence="1">
    <location>
        <begin position="84"/>
        <end position="105"/>
    </location>
</feature>
<evidence type="ECO:0000313" key="3">
    <source>
        <dbReference type="Proteomes" id="UP000265520"/>
    </source>
</evidence>
<evidence type="ECO:0000313" key="2">
    <source>
        <dbReference type="EMBL" id="MCH81725.1"/>
    </source>
</evidence>
<accession>A0A392M390</accession>
<dbReference type="Proteomes" id="UP000265520">
    <property type="component" value="Unassembled WGS sequence"/>
</dbReference>
<gene>
    <name evidence="2" type="ORF">A2U01_0002517</name>
</gene>
<dbReference type="EMBL" id="LXQA010002691">
    <property type="protein sequence ID" value="MCH81725.1"/>
    <property type="molecule type" value="Genomic_DNA"/>
</dbReference>
<reference evidence="2 3" key="1">
    <citation type="journal article" date="2018" name="Front. Plant Sci.">
        <title>Red Clover (Trifolium pratense) and Zigzag Clover (T. medium) - A Picture of Genomic Similarities and Differences.</title>
        <authorList>
            <person name="Dluhosova J."/>
            <person name="Istvanek J."/>
            <person name="Nedelnik J."/>
            <person name="Repkova J."/>
        </authorList>
    </citation>
    <scope>NUCLEOTIDE SEQUENCE [LARGE SCALE GENOMIC DNA]</scope>
    <source>
        <strain evidence="3">cv. 10/8</strain>
        <tissue evidence="2">Leaf</tissue>
    </source>
</reference>
<organism evidence="2 3">
    <name type="scientific">Trifolium medium</name>
    <dbReference type="NCBI Taxonomy" id="97028"/>
    <lineage>
        <taxon>Eukaryota</taxon>
        <taxon>Viridiplantae</taxon>
        <taxon>Streptophyta</taxon>
        <taxon>Embryophyta</taxon>
        <taxon>Tracheophyta</taxon>
        <taxon>Spermatophyta</taxon>
        <taxon>Magnoliopsida</taxon>
        <taxon>eudicotyledons</taxon>
        <taxon>Gunneridae</taxon>
        <taxon>Pentapetalae</taxon>
        <taxon>rosids</taxon>
        <taxon>fabids</taxon>
        <taxon>Fabales</taxon>
        <taxon>Fabaceae</taxon>
        <taxon>Papilionoideae</taxon>
        <taxon>50 kb inversion clade</taxon>
        <taxon>NPAAA clade</taxon>
        <taxon>Hologalegina</taxon>
        <taxon>IRL clade</taxon>
        <taxon>Trifolieae</taxon>
        <taxon>Trifolium</taxon>
    </lineage>
</organism>